<feature type="region of interest" description="Disordered" evidence="8">
    <location>
        <begin position="644"/>
        <end position="668"/>
    </location>
</feature>
<keyword evidence="2" id="KW-0479">Metal-binding</keyword>
<dbReference type="PANTHER" id="PTHR47782:SF2">
    <property type="entry name" value="TRANSCRIPTION FACTOR, PUTATIVE (AFU_ORTHOLOGUE AFUA_4G12570)-RELATED"/>
    <property type="match status" value="1"/>
</dbReference>
<dbReference type="GO" id="GO:0008270">
    <property type="term" value="F:zinc ion binding"/>
    <property type="evidence" value="ECO:0007669"/>
    <property type="project" value="InterPro"/>
</dbReference>
<gene>
    <name evidence="10" type="ORF">CDD81_4287</name>
</gene>
<dbReference type="GO" id="GO:0045944">
    <property type="term" value="P:positive regulation of transcription by RNA polymerase II"/>
    <property type="evidence" value="ECO:0007669"/>
    <property type="project" value="TreeGrafter"/>
</dbReference>
<evidence type="ECO:0000256" key="2">
    <source>
        <dbReference type="ARBA" id="ARBA00022723"/>
    </source>
</evidence>
<feature type="domain" description="Zn(2)-C6 fungal-type" evidence="9">
    <location>
        <begin position="20"/>
        <end position="52"/>
    </location>
</feature>
<dbReference type="AlphaFoldDB" id="A0A2C5XJ50"/>
<organism evidence="10 11">
    <name type="scientific">Ophiocordyceps australis</name>
    <dbReference type="NCBI Taxonomy" id="1399860"/>
    <lineage>
        <taxon>Eukaryota</taxon>
        <taxon>Fungi</taxon>
        <taxon>Dikarya</taxon>
        <taxon>Ascomycota</taxon>
        <taxon>Pezizomycotina</taxon>
        <taxon>Sordariomycetes</taxon>
        <taxon>Hypocreomycetidae</taxon>
        <taxon>Hypocreales</taxon>
        <taxon>Ophiocordycipitaceae</taxon>
        <taxon>Ophiocordyceps</taxon>
    </lineage>
</organism>
<dbReference type="InterPro" id="IPR001138">
    <property type="entry name" value="Zn2Cys6_DnaBD"/>
</dbReference>
<keyword evidence="4" id="KW-0805">Transcription regulation</keyword>
<evidence type="ECO:0000259" key="9">
    <source>
        <dbReference type="PROSITE" id="PS50048"/>
    </source>
</evidence>
<protein>
    <recommendedName>
        <fullName evidence="9">Zn(2)-C6 fungal-type domain-containing protein</fullName>
    </recommendedName>
</protein>
<feature type="compositionally biased region" description="Pro residues" evidence="8">
    <location>
        <begin position="529"/>
        <end position="544"/>
    </location>
</feature>
<evidence type="ECO:0000256" key="5">
    <source>
        <dbReference type="ARBA" id="ARBA00023125"/>
    </source>
</evidence>
<keyword evidence="5" id="KW-0238">DNA-binding</keyword>
<dbReference type="Pfam" id="PF00172">
    <property type="entry name" value="Zn_clus"/>
    <property type="match status" value="1"/>
</dbReference>
<feature type="compositionally biased region" description="Low complexity" evidence="8">
    <location>
        <begin position="545"/>
        <end position="562"/>
    </location>
</feature>
<feature type="compositionally biased region" description="Polar residues" evidence="8">
    <location>
        <begin position="658"/>
        <end position="668"/>
    </location>
</feature>
<feature type="region of interest" description="Disordered" evidence="8">
    <location>
        <begin position="529"/>
        <end position="562"/>
    </location>
</feature>
<dbReference type="PROSITE" id="PS00463">
    <property type="entry name" value="ZN2_CY6_FUNGAL_1"/>
    <property type="match status" value="1"/>
</dbReference>
<dbReference type="CDD" id="cd00067">
    <property type="entry name" value="GAL4"/>
    <property type="match status" value="1"/>
</dbReference>
<dbReference type="SMART" id="SM00066">
    <property type="entry name" value="GAL4"/>
    <property type="match status" value="1"/>
</dbReference>
<comment type="caution">
    <text evidence="10">The sequence shown here is derived from an EMBL/GenBank/DDBJ whole genome shotgun (WGS) entry which is preliminary data.</text>
</comment>
<dbReference type="EMBL" id="NJET01000029">
    <property type="protein sequence ID" value="PHH64508.1"/>
    <property type="molecule type" value="Genomic_DNA"/>
</dbReference>
<reference evidence="10 11" key="1">
    <citation type="submission" date="2017-06" db="EMBL/GenBank/DDBJ databases">
        <title>Ant-infecting Ophiocordyceps genomes reveal a high diversity of potential behavioral manipulation genes and a possible major role for enterotoxins.</title>
        <authorList>
            <person name="De Bekker C."/>
            <person name="Evans H.C."/>
            <person name="Brachmann A."/>
            <person name="Hughes D.P."/>
        </authorList>
    </citation>
    <scope>NUCLEOTIDE SEQUENCE [LARGE SCALE GENOMIC DNA]</scope>
    <source>
        <strain evidence="10 11">Map64</strain>
    </source>
</reference>
<sequence>MPRSSFSRNPLLRVSRPVSACSRCRSAKVKCDGKLPACTACEKAGRESECSAANDQFARGKERSYVAALELRIEKLQRRLQFAKSRKDSVALHETDEPTMVDVDRRDSLASIRAAIHRKAARVRENNDVNSIVSDFGLLSVDATSRDFEPSASNITFARLVLAATTNDRVPQPTHPVLPPRPVANAIIQYFMSNVYQLFTCFSDTALFTILHDVYEQHESSVKDSAYWLLYMVLAIGSTAQSQSINDEHYRRGVNFVAKALTYADRALAPGYLTQIQSLLLLTLYAMLDPAHFDSWHLIGFTARAVLDLGLHQDPPVSSASDKSLLDMRRKVFYCTYALDRAISMAHARSFSFTDDSVNVAFPTTQSPSQKPSSMADGPQSANPSLLLFQLRRAQSFWYQELYQSEPTPLANPLPFLWQMCLEMREWGQSLPESLPVGTRRMFEQELWYSYVYCIAPSARAPHITDYGRTLIFEYSLAYLNSMYETAYGGLNCAFYTYQDALKVYFMANQLIAVLRGAEEMLLLDMQVPPPLSPPGTAPPPPIPRRSGPTAMDNGNGNGNNNNNNVDRSLWCLEHISATLDLYGARWGDATMLRQGFERISGETIQRLRSRRQMRNVGLSQPQRPTLQTVVHTVSPPAVMKREDQQLPSDMRWPAIDGSQTAQDDGLC</sequence>
<evidence type="ECO:0000256" key="4">
    <source>
        <dbReference type="ARBA" id="ARBA00023015"/>
    </source>
</evidence>
<dbReference type="CDD" id="cd12148">
    <property type="entry name" value="fungal_TF_MHR"/>
    <property type="match status" value="1"/>
</dbReference>
<dbReference type="InterPro" id="IPR036864">
    <property type="entry name" value="Zn2-C6_fun-type_DNA-bd_sf"/>
</dbReference>
<dbReference type="GO" id="GO:0005634">
    <property type="term" value="C:nucleus"/>
    <property type="evidence" value="ECO:0007669"/>
    <property type="project" value="UniProtKB-SubCell"/>
</dbReference>
<dbReference type="Pfam" id="PF04082">
    <property type="entry name" value="Fungal_trans"/>
    <property type="match status" value="1"/>
</dbReference>
<keyword evidence="6" id="KW-0804">Transcription</keyword>
<evidence type="ECO:0000256" key="6">
    <source>
        <dbReference type="ARBA" id="ARBA00023163"/>
    </source>
</evidence>
<dbReference type="PROSITE" id="PS50048">
    <property type="entry name" value="ZN2_CY6_FUNGAL_2"/>
    <property type="match status" value="1"/>
</dbReference>
<dbReference type="GO" id="GO:0000981">
    <property type="term" value="F:DNA-binding transcription factor activity, RNA polymerase II-specific"/>
    <property type="evidence" value="ECO:0007669"/>
    <property type="project" value="InterPro"/>
</dbReference>
<evidence type="ECO:0000256" key="7">
    <source>
        <dbReference type="ARBA" id="ARBA00023242"/>
    </source>
</evidence>
<dbReference type="PANTHER" id="PTHR47782">
    <property type="entry name" value="ZN(II)2CYS6 TRANSCRIPTION FACTOR (EUROFUNG)-RELATED"/>
    <property type="match status" value="1"/>
</dbReference>
<dbReference type="GO" id="GO:0006351">
    <property type="term" value="P:DNA-templated transcription"/>
    <property type="evidence" value="ECO:0007669"/>
    <property type="project" value="InterPro"/>
</dbReference>
<proteinExistence type="predicted"/>
<evidence type="ECO:0000313" key="11">
    <source>
        <dbReference type="Proteomes" id="UP000226192"/>
    </source>
</evidence>
<name>A0A2C5XJ50_9HYPO</name>
<evidence type="ECO:0000256" key="8">
    <source>
        <dbReference type="SAM" id="MobiDB-lite"/>
    </source>
</evidence>
<dbReference type="Proteomes" id="UP000226192">
    <property type="component" value="Unassembled WGS sequence"/>
</dbReference>
<evidence type="ECO:0000313" key="10">
    <source>
        <dbReference type="EMBL" id="PHH64508.1"/>
    </source>
</evidence>
<evidence type="ECO:0000256" key="1">
    <source>
        <dbReference type="ARBA" id="ARBA00004123"/>
    </source>
</evidence>
<accession>A0A2C5XJ50</accession>
<dbReference type="SMART" id="SM00906">
    <property type="entry name" value="Fungal_trans"/>
    <property type="match status" value="1"/>
</dbReference>
<dbReference type="InterPro" id="IPR007219">
    <property type="entry name" value="XnlR_reg_dom"/>
</dbReference>
<comment type="subcellular location">
    <subcellularLocation>
        <location evidence="1">Nucleus</location>
    </subcellularLocation>
</comment>
<dbReference type="Gene3D" id="4.10.240.10">
    <property type="entry name" value="Zn(2)-C6 fungal-type DNA-binding domain"/>
    <property type="match status" value="1"/>
</dbReference>
<keyword evidence="3" id="KW-0862">Zinc</keyword>
<keyword evidence="11" id="KW-1185">Reference proteome</keyword>
<dbReference type="GO" id="GO:0043565">
    <property type="term" value="F:sequence-specific DNA binding"/>
    <property type="evidence" value="ECO:0007669"/>
    <property type="project" value="TreeGrafter"/>
</dbReference>
<evidence type="ECO:0000256" key="3">
    <source>
        <dbReference type="ARBA" id="ARBA00022833"/>
    </source>
</evidence>
<dbReference type="SUPFAM" id="SSF57701">
    <property type="entry name" value="Zn2/Cys6 DNA-binding domain"/>
    <property type="match status" value="1"/>
</dbReference>
<dbReference type="STRING" id="1399860.A0A2C5XJ50"/>
<dbReference type="InterPro" id="IPR052202">
    <property type="entry name" value="Yeast_MetPath_Reg"/>
</dbReference>
<keyword evidence="7" id="KW-0539">Nucleus</keyword>
<dbReference type="OrthoDB" id="5319458at2759"/>